<keyword evidence="4" id="KW-0520">NAD</keyword>
<dbReference type="PROSITE" id="PS51450">
    <property type="entry name" value="LRR"/>
    <property type="match status" value="1"/>
</dbReference>
<keyword evidence="2" id="KW-0677">Repeat</keyword>
<evidence type="ECO:0000259" key="5">
    <source>
        <dbReference type="PROSITE" id="PS50104"/>
    </source>
</evidence>
<dbReference type="PANTHER" id="PTHR11017:SF292">
    <property type="entry name" value="AAA+ ATPASE DOMAIN-CONTAINING PROTEIN"/>
    <property type="match status" value="1"/>
</dbReference>
<evidence type="ECO:0000256" key="3">
    <source>
        <dbReference type="ARBA" id="ARBA00022821"/>
    </source>
</evidence>
<evidence type="ECO:0000256" key="2">
    <source>
        <dbReference type="ARBA" id="ARBA00022737"/>
    </source>
</evidence>
<dbReference type="SUPFAM" id="SSF52058">
    <property type="entry name" value="L domain-like"/>
    <property type="match status" value="1"/>
</dbReference>
<dbReference type="FunFam" id="3.40.50.10140:FF:000007">
    <property type="entry name" value="Disease resistance protein (TIR-NBS-LRR class)"/>
    <property type="match status" value="1"/>
</dbReference>
<dbReference type="SUPFAM" id="SSF52540">
    <property type="entry name" value="P-loop containing nucleoside triphosphate hydrolases"/>
    <property type="match status" value="1"/>
</dbReference>
<accession>A0A059C5A1</accession>
<dbReference type="InterPro" id="IPR032675">
    <property type="entry name" value="LRR_dom_sf"/>
</dbReference>
<dbReference type="InterPro" id="IPR001611">
    <property type="entry name" value="Leu-rich_rpt"/>
</dbReference>
<dbReference type="Gene3D" id="1.10.8.430">
    <property type="entry name" value="Helical domain of apoptotic protease-activating factors"/>
    <property type="match status" value="1"/>
</dbReference>
<dbReference type="Pfam" id="PF00931">
    <property type="entry name" value="NB-ARC"/>
    <property type="match status" value="1"/>
</dbReference>
<feature type="non-terminal residue" evidence="6">
    <location>
        <position position="830"/>
    </location>
</feature>
<dbReference type="PROSITE" id="PS50104">
    <property type="entry name" value="TIR"/>
    <property type="match status" value="1"/>
</dbReference>
<dbReference type="InterPro" id="IPR027417">
    <property type="entry name" value="P-loop_NTPase"/>
</dbReference>
<proteinExistence type="predicted"/>
<dbReference type="Gene3D" id="3.40.50.10140">
    <property type="entry name" value="Toll/interleukin-1 receptor homology (TIR) domain"/>
    <property type="match status" value="1"/>
</dbReference>
<protein>
    <recommendedName>
        <fullName evidence="5">TIR domain-containing protein</fullName>
    </recommendedName>
</protein>
<sequence length="830" mass="94747">MASSSKPEKNYDVFLSFRGADLRNNFIGHLYQALYRIGIYTFRDSEELKKGDQISPVLMKAIEESCIAIVVFSKNYASSRWCLKELVKIIECKEQKNLTVLPVFYKVDPREVRGCKNSYQRALAKHESKFGKESENVKRWKKALSDAGNLSGWHLNDGDESELIQEIVEKISTYLAQTPLHVAKHPVGIDSRVVKLKSMLNLESDDGVFMVGIWGQGGIGKTSLAKALYNAIFRKFQGSCFLENIRETSEGTKGLVTLQEILLNDILLPQQRLEVSNVDGGIQLIQRRLGRKKVLLILDDVDDLRQLNTLAEGKWFGNGSRIIVTTIDKHLLTCHQIDHYHVYEVKALDDSQAHDLLTKHALQTYQIRTDLLDSALNYAKGLPLALEVLGSLLCGTTEDVWESTLMKLSRIPDKKITNVLKVSYDGLDENEKEIFLHIACFFNGQTREYTKKVLDSCDLLTVVGFDTLIKRSFIRFELGILKVHDLIQAMGKDIVNQECRDDPRRRSRLWLYDDVADALSHDMGDCAIKAIVLELLEPTEMCIGPEAFTNMRRLRLLILHNVQDSFQECLSQVVFAVFAGFPKFEVFSYCEWLVRIPNLSYTPNLEELDFCNCKNLVEAHESLAYHDKLRALNFSGCSKLSTFPNELKSKNLQTLILENCPKFERFPDIPHKLEALYQLQLQGTAIKELPASIEHLVSLKELFLDKCKNLVSLPSSIYKLQNLEELQVKGCTNLVRFPKYEDSADPCMKTGLSKLRQLDLRRCNLSDVEFLENLSCFPLLQTLELTENNIIALPSSIKKRDHLYFLSVENCHQLQKIPELPPFLNFYADN</sequence>
<dbReference type="SMART" id="SM00255">
    <property type="entry name" value="TIR"/>
    <property type="match status" value="1"/>
</dbReference>
<dbReference type="PANTHER" id="PTHR11017">
    <property type="entry name" value="LEUCINE-RICH REPEAT-CONTAINING PROTEIN"/>
    <property type="match status" value="1"/>
</dbReference>
<dbReference type="GO" id="GO:0043531">
    <property type="term" value="F:ADP binding"/>
    <property type="evidence" value="ECO:0007669"/>
    <property type="project" value="InterPro"/>
</dbReference>
<dbReference type="Gene3D" id="3.40.50.300">
    <property type="entry name" value="P-loop containing nucleotide triphosphate hydrolases"/>
    <property type="match status" value="1"/>
</dbReference>
<dbReference type="Gene3D" id="3.80.10.10">
    <property type="entry name" value="Ribonuclease Inhibitor"/>
    <property type="match status" value="2"/>
</dbReference>
<dbReference type="Pfam" id="PF01582">
    <property type="entry name" value="TIR"/>
    <property type="match status" value="1"/>
</dbReference>
<dbReference type="InParanoid" id="A0A059C5A1"/>
<dbReference type="AlphaFoldDB" id="A0A059C5A1"/>
<dbReference type="InterPro" id="IPR000157">
    <property type="entry name" value="TIR_dom"/>
</dbReference>
<dbReference type="InterPro" id="IPR058546">
    <property type="entry name" value="RPS4B/Roq1-like_LRR"/>
</dbReference>
<dbReference type="Gramene" id="KCW73653">
    <property type="protein sequence ID" value="KCW73653"/>
    <property type="gene ID" value="EUGRSUZ_E02234"/>
</dbReference>
<dbReference type="SUPFAM" id="SSF52200">
    <property type="entry name" value="Toll/Interleukin receptor TIR domain"/>
    <property type="match status" value="1"/>
</dbReference>
<dbReference type="PRINTS" id="PR00364">
    <property type="entry name" value="DISEASERSIST"/>
</dbReference>
<dbReference type="InterPro" id="IPR044974">
    <property type="entry name" value="Disease_R_plants"/>
</dbReference>
<keyword evidence="3" id="KW-0611">Plant defense</keyword>
<dbReference type="InterPro" id="IPR002182">
    <property type="entry name" value="NB-ARC"/>
</dbReference>
<organism evidence="6">
    <name type="scientific">Eucalyptus grandis</name>
    <name type="common">Flooded gum</name>
    <dbReference type="NCBI Taxonomy" id="71139"/>
    <lineage>
        <taxon>Eukaryota</taxon>
        <taxon>Viridiplantae</taxon>
        <taxon>Streptophyta</taxon>
        <taxon>Embryophyta</taxon>
        <taxon>Tracheophyta</taxon>
        <taxon>Spermatophyta</taxon>
        <taxon>Magnoliopsida</taxon>
        <taxon>eudicotyledons</taxon>
        <taxon>Gunneridae</taxon>
        <taxon>Pentapetalae</taxon>
        <taxon>rosids</taxon>
        <taxon>malvids</taxon>
        <taxon>Myrtales</taxon>
        <taxon>Myrtaceae</taxon>
        <taxon>Myrtoideae</taxon>
        <taxon>Eucalypteae</taxon>
        <taxon>Eucalyptus</taxon>
    </lineage>
</organism>
<evidence type="ECO:0000256" key="4">
    <source>
        <dbReference type="ARBA" id="ARBA00023027"/>
    </source>
</evidence>
<dbReference type="GO" id="GO:0007165">
    <property type="term" value="P:signal transduction"/>
    <property type="evidence" value="ECO:0007669"/>
    <property type="project" value="InterPro"/>
</dbReference>
<dbReference type="InterPro" id="IPR058192">
    <property type="entry name" value="WHD_ROQ1-like"/>
</dbReference>
<evidence type="ECO:0000313" key="6">
    <source>
        <dbReference type="EMBL" id="KCW73653.1"/>
    </source>
</evidence>
<dbReference type="EMBL" id="KK198757">
    <property type="protein sequence ID" value="KCW73653.1"/>
    <property type="molecule type" value="Genomic_DNA"/>
</dbReference>
<keyword evidence="1" id="KW-0433">Leucine-rich repeat</keyword>
<dbReference type="GO" id="GO:0006952">
    <property type="term" value="P:defense response"/>
    <property type="evidence" value="ECO:0007669"/>
    <property type="project" value="InterPro"/>
</dbReference>
<dbReference type="InterPro" id="IPR042197">
    <property type="entry name" value="Apaf_helical"/>
</dbReference>
<feature type="domain" description="TIR" evidence="5">
    <location>
        <begin position="9"/>
        <end position="175"/>
    </location>
</feature>
<dbReference type="Pfam" id="PF23282">
    <property type="entry name" value="WHD_ROQ1"/>
    <property type="match status" value="1"/>
</dbReference>
<evidence type="ECO:0000256" key="1">
    <source>
        <dbReference type="ARBA" id="ARBA00022614"/>
    </source>
</evidence>
<name>A0A059C5A1_EUCGR</name>
<dbReference type="Pfam" id="PF23286">
    <property type="entry name" value="LRR_13"/>
    <property type="match status" value="1"/>
</dbReference>
<reference evidence="6" key="1">
    <citation type="submission" date="2013-07" db="EMBL/GenBank/DDBJ databases">
        <title>The genome of Eucalyptus grandis.</title>
        <authorList>
            <person name="Schmutz J."/>
            <person name="Hayes R."/>
            <person name="Myburg A."/>
            <person name="Tuskan G."/>
            <person name="Grattapaglia D."/>
            <person name="Rokhsar D.S."/>
        </authorList>
    </citation>
    <scope>NUCLEOTIDE SEQUENCE</scope>
    <source>
        <tissue evidence="6">Leaf extractions</tissue>
    </source>
</reference>
<dbReference type="InterPro" id="IPR035897">
    <property type="entry name" value="Toll_tir_struct_dom_sf"/>
</dbReference>
<gene>
    <name evidence="6" type="ORF">EUGRSUZ_E02234</name>
</gene>